<dbReference type="Pfam" id="PF07024">
    <property type="entry name" value="ImpE"/>
    <property type="match status" value="1"/>
</dbReference>
<organism evidence="1 2">
    <name type="scientific">Sphingomonas adhaesiva</name>
    <dbReference type="NCBI Taxonomy" id="28212"/>
    <lineage>
        <taxon>Bacteria</taxon>
        <taxon>Pseudomonadati</taxon>
        <taxon>Pseudomonadota</taxon>
        <taxon>Alphaproteobacteria</taxon>
        <taxon>Sphingomonadales</taxon>
        <taxon>Sphingomonadaceae</taxon>
        <taxon>Sphingomonas</taxon>
    </lineage>
</organism>
<dbReference type="RefSeq" id="WP_096641278.1">
    <property type="nucleotide sequence ID" value="NZ_JBHIWA010000028.1"/>
</dbReference>
<proteinExistence type="predicted"/>
<dbReference type="SUPFAM" id="SSF144059">
    <property type="entry name" value="ImpE-like"/>
    <property type="match status" value="1"/>
</dbReference>
<dbReference type="Proteomes" id="UP000218323">
    <property type="component" value="Unassembled WGS sequence"/>
</dbReference>
<keyword evidence="2" id="KW-1185">Reference proteome</keyword>
<accession>A0A2A4I5C6</accession>
<evidence type="ECO:0000313" key="2">
    <source>
        <dbReference type="Proteomes" id="UP000218323"/>
    </source>
</evidence>
<dbReference type="AlphaFoldDB" id="A0A2A4I5C6"/>
<dbReference type="InterPro" id="IPR009211">
    <property type="entry name" value="TagJ"/>
</dbReference>
<evidence type="ECO:0000313" key="1">
    <source>
        <dbReference type="EMBL" id="PCG13356.1"/>
    </source>
</evidence>
<dbReference type="PIRSF" id="PIRSF029288">
    <property type="entry name" value="SciE_ImpE"/>
    <property type="match status" value="1"/>
</dbReference>
<reference evidence="1 2" key="1">
    <citation type="submission" date="2017-09" db="EMBL/GenBank/DDBJ databases">
        <title>Sphingomonas adhaesiva DSM 7418, whole genome shotgun sequence.</title>
        <authorList>
            <person name="Feng G."/>
            <person name="Zhu H."/>
        </authorList>
    </citation>
    <scope>NUCLEOTIDE SEQUENCE [LARGE SCALE GENOMIC DNA]</scope>
    <source>
        <strain evidence="1 2">DSM 7418</strain>
    </source>
</reference>
<dbReference type="Gene3D" id="1.25.40.10">
    <property type="entry name" value="Tetratricopeptide repeat domain"/>
    <property type="match status" value="1"/>
</dbReference>
<sequence length="272" mass="28599">MNDADARWRDGDIDGARAALVARLKAAPADIPTRMFLFQLMALAGDWDKARTQLDTLARLSPAAQMLAVAYGQAIDAERQRAAALAGEGEGEGEVPVLARGGDWIDDLAAALTLGARGERAAAIARRDAALDAAPDTAGTLRAAGLDQPVAFDWIADADPRFGPALEAIVGGRWGLLPFDAIETLTSDGPVDLRDTIWFPAEVRLRAGGSIAAMLPARYPGSHAAPDVAQRIGKRTDWDAAGNGIGQRVLMMSGGEEVGLMAVRRLHFGAQA</sequence>
<comment type="caution">
    <text evidence="1">The sequence shown here is derived from an EMBL/GenBank/DDBJ whole genome shotgun (WGS) entry which is preliminary data.</text>
</comment>
<name>A0A2A4I5C6_9SPHN</name>
<dbReference type="InterPro" id="IPR011990">
    <property type="entry name" value="TPR-like_helical_dom_sf"/>
</dbReference>
<dbReference type="EMBL" id="NWVC01000008">
    <property type="protein sequence ID" value="PCG13356.1"/>
    <property type="molecule type" value="Genomic_DNA"/>
</dbReference>
<gene>
    <name evidence="1" type="ORF">COA07_14345</name>
</gene>
<protein>
    <submittedName>
        <fullName evidence="1">Virulence protein SciE type</fullName>
    </submittedName>
</protein>